<dbReference type="GO" id="GO:0051536">
    <property type="term" value="F:iron-sulfur cluster binding"/>
    <property type="evidence" value="ECO:0007669"/>
    <property type="project" value="UniProtKB-KW"/>
</dbReference>
<dbReference type="SFLD" id="SFLDG01067">
    <property type="entry name" value="SPASM/twitch_domain_containing"/>
    <property type="match status" value="1"/>
</dbReference>
<dbReference type="PANTHER" id="PTHR11228:SF7">
    <property type="entry name" value="PQQA PEPTIDE CYCLASE"/>
    <property type="match status" value="1"/>
</dbReference>
<keyword evidence="7" id="KW-1185">Reference proteome</keyword>
<protein>
    <submittedName>
        <fullName evidence="6">Fe-S oxidoreductase</fullName>
    </submittedName>
</protein>
<dbReference type="OrthoDB" id="7021155at2"/>
<dbReference type="PANTHER" id="PTHR11228">
    <property type="entry name" value="RADICAL SAM DOMAIN PROTEIN"/>
    <property type="match status" value="1"/>
</dbReference>
<feature type="domain" description="Radical SAM core" evidence="5">
    <location>
        <begin position="36"/>
        <end position="253"/>
    </location>
</feature>
<keyword evidence="3" id="KW-0408">Iron</keyword>
<evidence type="ECO:0000259" key="5">
    <source>
        <dbReference type="PROSITE" id="PS51918"/>
    </source>
</evidence>
<keyword evidence="4" id="KW-0411">Iron-sulfur</keyword>
<dbReference type="CDD" id="cd01335">
    <property type="entry name" value="Radical_SAM"/>
    <property type="match status" value="1"/>
</dbReference>
<sequence>MKNYRKIFRIQDKRAIEALYKNVEVMQAAGQYPEEFDMPITLQYELMSECNLYCKHCYNGSGEHHTTRMTVERWKELSCHVVGHGGIFQAILSGGEPLLLGNDLFDVMDILHDDGTSFVIITNGFLLSREKVQRLKKYRYYWLQVSIDADTSELHDDFRQVKGSWEHAVHGAFEVSSAGIPLVIAHTVTPKTLERLPMMAKLVYRLGASSLMVGQVLPSGRANRYAEEIYLSPGQENRMYELIETLAQEYRGKLELQRSSGIKNQFDRYQIGPNLGCIIRPNGDVRLDCMAPFVMGNVLEEDFYDIWQRRGRRIWSDPRVQEFIASVDEEAQSGAIRNYVDADVRLDA</sequence>
<name>F5RKW3_9FIRM</name>
<comment type="caution">
    <text evidence="6">The sequence shown here is derived from an EMBL/GenBank/DDBJ whole genome shotgun (WGS) entry which is preliminary data.</text>
</comment>
<dbReference type="eggNOG" id="COG0535">
    <property type="taxonomic scope" value="Bacteria"/>
</dbReference>
<dbReference type="InterPro" id="IPR058240">
    <property type="entry name" value="rSAM_sf"/>
</dbReference>
<dbReference type="SFLD" id="SFLDS00029">
    <property type="entry name" value="Radical_SAM"/>
    <property type="match status" value="1"/>
</dbReference>
<gene>
    <name evidence="6" type="ORF">HMPREF9081_0898</name>
</gene>
<dbReference type="InterPro" id="IPR050377">
    <property type="entry name" value="Radical_SAM_PqqE_MftC-like"/>
</dbReference>
<evidence type="ECO:0000313" key="7">
    <source>
        <dbReference type="Proteomes" id="UP000004067"/>
    </source>
</evidence>
<dbReference type="SFLD" id="SFLDG01386">
    <property type="entry name" value="main_SPASM_domain-containing"/>
    <property type="match status" value="1"/>
</dbReference>
<dbReference type="SUPFAM" id="SSF102114">
    <property type="entry name" value="Radical SAM enzymes"/>
    <property type="match status" value="1"/>
</dbReference>
<organism evidence="6 7">
    <name type="scientific">Centipeda periodontii DSM 2778</name>
    <dbReference type="NCBI Taxonomy" id="888060"/>
    <lineage>
        <taxon>Bacteria</taxon>
        <taxon>Bacillati</taxon>
        <taxon>Bacillota</taxon>
        <taxon>Negativicutes</taxon>
        <taxon>Selenomonadales</taxon>
        <taxon>Selenomonadaceae</taxon>
        <taxon>Centipeda</taxon>
    </lineage>
</organism>
<dbReference type="Pfam" id="PF04055">
    <property type="entry name" value="Radical_SAM"/>
    <property type="match status" value="1"/>
</dbReference>
<dbReference type="GO" id="GO:0003824">
    <property type="term" value="F:catalytic activity"/>
    <property type="evidence" value="ECO:0007669"/>
    <property type="project" value="InterPro"/>
</dbReference>
<dbReference type="STRING" id="888060.HMPREF9081_0898"/>
<keyword evidence="2" id="KW-0479">Metal-binding</keyword>
<accession>F5RKW3</accession>
<dbReference type="EMBL" id="AFHQ01000027">
    <property type="protein sequence ID" value="EGK60788.1"/>
    <property type="molecule type" value="Genomic_DNA"/>
</dbReference>
<evidence type="ECO:0000256" key="3">
    <source>
        <dbReference type="ARBA" id="ARBA00023004"/>
    </source>
</evidence>
<dbReference type="Gene3D" id="3.20.20.70">
    <property type="entry name" value="Aldolase class I"/>
    <property type="match status" value="1"/>
</dbReference>
<dbReference type="PROSITE" id="PS51918">
    <property type="entry name" value="RADICAL_SAM"/>
    <property type="match status" value="1"/>
</dbReference>
<keyword evidence="1" id="KW-0949">S-adenosyl-L-methionine</keyword>
<dbReference type="HOGENOM" id="CLU_009273_4_1_9"/>
<dbReference type="GO" id="GO:0046872">
    <property type="term" value="F:metal ion binding"/>
    <property type="evidence" value="ECO:0007669"/>
    <property type="project" value="UniProtKB-KW"/>
</dbReference>
<evidence type="ECO:0000256" key="1">
    <source>
        <dbReference type="ARBA" id="ARBA00022691"/>
    </source>
</evidence>
<evidence type="ECO:0000256" key="2">
    <source>
        <dbReference type="ARBA" id="ARBA00022723"/>
    </source>
</evidence>
<proteinExistence type="predicted"/>
<reference evidence="6 7" key="1">
    <citation type="submission" date="2011-04" db="EMBL/GenBank/DDBJ databases">
        <authorList>
            <person name="Muzny D."/>
            <person name="Qin X."/>
            <person name="Deng J."/>
            <person name="Jiang H."/>
            <person name="Liu Y."/>
            <person name="Qu J."/>
            <person name="Song X.-Z."/>
            <person name="Zhang L."/>
            <person name="Thornton R."/>
            <person name="Coyle M."/>
            <person name="Francisco L."/>
            <person name="Jackson L."/>
            <person name="Javaid M."/>
            <person name="Korchina V."/>
            <person name="Kovar C."/>
            <person name="Mata R."/>
            <person name="Mathew T."/>
            <person name="Ngo R."/>
            <person name="Nguyen L."/>
            <person name="Nguyen N."/>
            <person name="Okwuonu G."/>
            <person name="Ongeri F."/>
            <person name="Pham C."/>
            <person name="Simmons D."/>
            <person name="Wilczek-Boney K."/>
            <person name="Hale W."/>
            <person name="Jakkamsetti A."/>
            <person name="Pham P."/>
            <person name="Ruth R."/>
            <person name="San Lucas F."/>
            <person name="Warren J."/>
            <person name="Zhang J."/>
            <person name="Zhao Z."/>
            <person name="Zhou C."/>
            <person name="Zhu D."/>
            <person name="Lee S."/>
            <person name="Bess C."/>
            <person name="Blankenburg K."/>
            <person name="Forbes L."/>
            <person name="Fu Q."/>
            <person name="Gubbala S."/>
            <person name="Hirani K."/>
            <person name="Jayaseelan J.C."/>
            <person name="Lara F."/>
            <person name="Munidasa M."/>
            <person name="Palculict T."/>
            <person name="Patil S."/>
            <person name="Pu L.-L."/>
            <person name="Saada N."/>
            <person name="Tang L."/>
            <person name="Weissenberger G."/>
            <person name="Zhu Y."/>
            <person name="Hemphill L."/>
            <person name="Shang Y."/>
            <person name="Youmans B."/>
            <person name="Ayvaz T."/>
            <person name="Ross M."/>
            <person name="Santibanez J."/>
            <person name="Aqrawi P."/>
            <person name="Gross S."/>
            <person name="Joshi V."/>
            <person name="Fowler G."/>
            <person name="Nazareth L."/>
            <person name="Reid J."/>
            <person name="Worley K."/>
            <person name="Petrosino J."/>
            <person name="Highlander S."/>
            <person name="Gibbs R."/>
        </authorList>
    </citation>
    <scope>NUCLEOTIDE SEQUENCE [LARGE SCALE GENOMIC DNA]</scope>
    <source>
        <strain evidence="6 7">DSM 2778</strain>
    </source>
</reference>
<evidence type="ECO:0000256" key="4">
    <source>
        <dbReference type="ARBA" id="ARBA00023014"/>
    </source>
</evidence>
<dbReference type="InterPro" id="IPR007197">
    <property type="entry name" value="rSAM"/>
</dbReference>
<dbReference type="RefSeq" id="WP_006305782.1">
    <property type="nucleotide sequence ID" value="NZ_GL892076.1"/>
</dbReference>
<dbReference type="Proteomes" id="UP000004067">
    <property type="component" value="Unassembled WGS sequence"/>
</dbReference>
<dbReference type="InterPro" id="IPR013785">
    <property type="entry name" value="Aldolase_TIM"/>
</dbReference>
<evidence type="ECO:0000313" key="6">
    <source>
        <dbReference type="EMBL" id="EGK60788.1"/>
    </source>
</evidence>
<dbReference type="AlphaFoldDB" id="F5RKW3"/>